<evidence type="ECO:0000256" key="1">
    <source>
        <dbReference type="SAM" id="MobiDB-lite"/>
    </source>
</evidence>
<dbReference type="Proteomes" id="UP001652628">
    <property type="component" value="Chromosome 2L"/>
</dbReference>
<sequence length="200" mass="21759">MSRLEKVEIAGSSNWGQVKEKEPNEKVAVVAARPTEGSGGLAARWLAMTGATPQPTFPSTTGITDAFYSEGSSSASFTSVSPRSSDSAIPPVGRPQFSTVLKSCNSKLAEQWNNLSTLETAEGFHATLTNVFDAVGRLTAETAVNLRDNPSDSRLYRKLVSHLVEIESNKNIVQSKINEFREESEEVPVSEPNTERNEFH</sequence>
<evidence type="ECO:0000313" key="2">
    <source>
        <dbReference type="Proteomes" id="UP001652628"/>
    </source>
</evidence>
<feature type="region of interest" description="Disordered" evidence="1">
    <location>
        <begin position="1"/>
        <end position="23"/>
    </location>
</feature>
<reference evidence="3" key="1">
    <citation type="submission" date="2025-08" db="UniProtKB">
        <authorList>
            <consortium name="RefSeq"/>
        </authorList>
    </citation>
    <scope>IDENTIFICATION</scope>
</reference>
<dbReference type="AlphaFoldDB" id="A0AB39ZBM1"/>
<feature type="region of interest" description="Disordered" evidence="1">
    <location>
        <begin position="179"/>
        <end position="200"/>
    </location>
</feature>
<keyword evidence="2" id="KW-1185">Reference proteome</keyword>
<name>A0AB39ZBM1_DROSZ</name>
<organism evidence="2 3">
    <name type="scientific">Drosophila suzukii</name>
    <name type="common">Spotted-wing drosophila fruit fly</name>
    <dbReference type="NCBI Taxonomy" id="28584"/>
    <lineage>
        <taxon>Eukaryota</taxon>
        <taxon>Metazoa</taxon>
        <taxon>Ecdysozoa</taxon>
        <taxon>Arthropoda</taxon>
        <taxon>Hexapoda</taxon>
        <taxon>Insecta</taxon>
        <taxon>Pterygota</taxon>
        <taxon>Neoptera</taxon>
        <taxon>Endopterygota</taxon>
        <taxon>Diptera</taxon>
        <taxon>Brachycera</taxon>
        <taxon>Muscomorpha</taxon>
        <taxon>Ephydroidea</taxon>
        <taxon>Drosophilidae</taxon>
        <taxon>Drosophila</taxon>
        <taxon>Sophophora</taxon>
    </lineage>
</organism>
<protein>
    <submittedName>
        <fullName evidence="3">Uncharacterized protein</fullName>
    </submittedName>
</protein>
<gene>
    <name evidence="3" type="primary">LOC108011612</name>
</gene>
<accession>A0AB39ZBM1</accession>
<evidence type="ECO:0000313" key="3">
    <source>
        <dbReference type="RefSeq" id="XP_016932279.2"/>
    </source>
</evidence>
<dbReference type="GeneID" id="108011612"/>
<proteinExistence type="predicted"/>
<dbReference type="RefSeq" id="XP_016932279.2">
    <property type="nucleotide sequence ID" value="XM_017076790.4"/>
</dbReference>